<evidence type="ECO:0008006" key="5">
    <source>
        <dbReference type="Google" id="ProtNLM"/>
    </source>
</evidence>
<keyword evidence="4" id="KW-1185">Reference proteome</keyword>
<evidence type="ECO:0000313" key="3">
    <source>
        <dbReference type="EMBL" id="CAK9257292.1"/>
    </source>
</evidence>
<dbReference type="Proteomes" id="UP001497444">
    <property type="component" value="Chromosome 10"/>
</dbReference>
<reference evidence="3" key="1">
    <citation type="submission" date="2024-02" db="EMBL/GenBank/DDBJ databases">
        <authorList>
            <consortium name="ELIXIR-Norway"/>
            <consortium name="Elixir Norway"/>
        </authorList>
    </citation>
    <scope>NUCLEOTIDE SEQUENCE</scope>
</reference>
<dbReference type="PROSITE" id="PS50985">
    <property type="entry name" value="GRAS"/>
    <property type="match status" value="1"/>
</dbReference>
<gene>
    <name evidence="3" type="ORF">CSSPJE1EN1_LOCUS2770</name>
</gene>
<keyword evidence="2" id="KW-0804">Transcription</keyword>
<protein>
    <recommendedName>
        <fullName evidence="5">DELLA protein</fullName>
    </recommendedName>
</protein>
<evidence type="ECO:0000256" key="1">
    <source>
        <dbReference type="ARBA" id="ARBA00023015"/>
    </source>
</evidence>
<proteinExistence type="predicted"/>
<accession>A0ABP0VV80</accession>
<dbReference type="Pfam" id="PF03514">
    <property type="entry name" value="GRAS"/>
    <property type="match status" value="1"/>
</dbReference>
<sequence>MASAQIHQRTVQQAGSHLQQHHAVGNALVGSAPALGALRWKASSTHGGAAGDILDASAACFKQAKEHQAGTAAMMQLLHAVEPTSVLDLQTSPGRSCSSTVSSLSSQQSSLWSHDVADSSSPALVGAAHKIITVAQDQQQLQDMISCCRPDHRILDSSGNSAAAAMFQNSQLAAASSVEQALLHYAAGPGESFLSWMDSCMEDAHGAHDLELTDFEECDVGDQECPATSQLVKLLDHDQGPIAPGPSCSDMDFVNAVDVQGFEYGMNQQLHMRSVEDHNSFPSCISSLVCDQQADIMLDSEQPGLSHLDEIKFFNSAASASLRLCRVPAAAAAAAGPLHELSNDHASVAEQGSTTTTTVIAADPFSASTLMFTTEQLLSPAAAASSQIMNIPHADQQQPVLTTDDQSIRLLGRSQNLNYNLSNVAISCSGDQSGRSSTYTSTDHHGSQIFIPSAGQQQHLDQADNSTSGGLQLVHLLLGCAEAIDASEYERAGDLLCHLKAISSPQGDPMQRIAFHFAEALSDRRRRHNNNNTNLSNSQYDQYRHKASYCDLVRPATNSTSRNAAASACSRPAAAAALVQQLPVQQLDQYSDLQAYQAFYEVLPFAKFAHFTGNQAILEAVASSSRVHVVDLEIGQGLQWPAFFQSLVLRPGGPPAHLRMTAVGSSSSALQQTGRRLTQFVAGTLVVDNHMEQQQQKSLQFEYNPVTVEKIQDFHPGLINLRSDETLVVNCSHILHKLLAKNEETLTTTTSAAAGAVAALENMLLMIRSMGPTVVCLLEVEANHDVNFFMSRFVEALHYFCALFDTLEATLPRDSPRRNQIENTTFAAQIKDIVAAEGWDRQARHLRSHSWQSHFQNAGFRLLLPSSYAIEQAHLLLALHKQQQQQQQQQQWVTSCSTSTNVSTPYKLAQLTDSGVLTLGWHDTPIIAVSSWTLC</sequence>
<dbReference type="PANTHER" id="PTHR31636">
    <property type="entry name" value="OSJNBA0084A10.13 PROTEIN-RELATED"/>
    <property type="match status" value="1"/>
</dbReference>
<dbReference type="InterPro" id="IPR005202">
    <property type="entry name" value="TF_GRAS"/>
</dbReference>
<name>A0ABP0VV80_9BRYO</name>
<dbReference type="EMBL" id="OZ020105">
    <property type="protein sequence ID" value="CAK9257292.1"/>
    <property type="molecule type" value="Genomic_DNA"/>
</dbReference>
<organism evidence="3 4">
    <name type="scientific">Sphagnum jensenii</name>
    <dbReference type="NCBI Taxonomy" id="128206"/>
    <lineage>
        <taxon>Eukaryota</taxon>
        <taxon>Viridiplantae</taxon>
        <taxon>Streptophyta</taxon>
        <taxon>Embryophyta</taxon>
        <taxon>Bryophyta</taxon>
        <taxon>Sphagnophytina</taxon>
        <taxon>Sphagnopsida</taxon>
        <taxon>Sphagnales</taxon>
        <taxon>Sphagnaceae</taxon>
        <taxon>Sphagnum</taxon>
    </lineage>
</organism>
<evidence type="ECO:0000256" key="2">
    <source>
        <dbReference type="ARBA" id="ARBA00023163"/>
    </source>
</evidence>
<evidence type="ECO:0000313" key="4">
    <source>
        <dbReference type="Proteomes" id="UP001497444"/>
    </source>
</evidence>
<keyword evidence="1" id="KW-0805">Transcription regulation</keyword>